<keyword evidence="1" id="KW-0472">Membrane</keyword>
<feature type="transmembrane region" description="Helical" evidence="1">
    <location>
        <begin position="154"/>
        <end position="171"/>
    </location>
</feature>
<dbReference type="EMBL" id="JAVDYF010000001">
    <property type="protein sequence ID" value="MDR7354390.1"/>
    <property type="molecule type" value="Genomic_DNA"/>
</dbReference>
<dbReference type="Proteomes" id="UP001183619">
    <property type="component" value="Unassembled WGS sequence"/>
</dbReference>
<reference evidence="2 3" key="1">
    <citation type="submission" date="2023-07" db="EMBL/GenBank/DDBJ databases">
        <title>Sequencing the genomes of 1000 actinobacteria strains.</title>
        <authorList>
            <person name="Klenk H.-P."/>
        </authorList>
    </citation>
    <scope>NUCLEOTIDE SEQUENCE [LARGE SCALE GENOMIC DNA]</scope>
    <source>
        <strain evidence="2 3">DSM 44508</strain>
    </source>
</reference>
<evidence type="ECO:0000256" key="1">
    <source>
        <dbReference type="SAM" id="Phobius"/>
    </source>
</evidence>
<keyword evidence="3" id="KW-1185">Reference proteome</keyword>
<evidence type="ECO:0000313" key="2">
    <source>
        <dbReference type="EMBL" id="MDR7354390.1"/>
    </source>
</evidence>
<proteinExistence type="predicted"/>
<organism evidence="2 3">
    <name type="scientific">Corynebacterium felinum</name>
    <dbReference type="NCBI Taxonomy" id="131318"/>
    <lineage>
        <taxon>Bacteria</taxon>
        <taxon>Bacillati</taxon>
        <taxon>Actinomycetota</taxon>
        <taxon>Actinomycetes</taxon>
        <taxon>Mycobacteriales</taxon>
        <taxon>Corynebacteriaceae</taxon>
        <taxon>Corynebacterium</taxon>
    </lineage>
</organism>
<name>A0ABU2B6Z8_9CORY</name>
<feature type="transmembrane region" description="Helical" evidence="1">
    <location>
        <begin position="201"/>
        <end position="219"/>
    </location>
</feature>
<feature type="transmembrane region" description="Helical" evidence="1">
    <location>
        <begin position="20"/>
        <end position="39"/>
    </location>
</feature>
<keyword evidence="1" id="KW-0812">Transmembrane</keyword>
<accession>A0ABU2B6Z8</accession>
<feature type="transmembrane region" description="Helical" evidence="1">
    <location>
        <begin position="124"/>
        <end position="147"/>
    </location>
</feature>
<feature type="transmembrane region" description="Helical" evidence="1">
    <location>
        <begin position="93"/>
        <end position="118"/>
    </location>
</feature>
<comment type="caution">
    <text evidence="2">The sequence shown here is derived from an EMBL/GenBank/DDBJ whole genome shotgun (WGS) entry which is preliminary data.</text>
</comment>
<gene>
    <name evidence="2" type="ORF">J2S37_000928</name>
</gene>
<keyword evidence="1" id="KW-1133">Transmembrane helix</keyword>
<dbReference type="RefSeq" id="WP_290259107.1">
    <property type="nucleotide sequence ID" value="NZ_CP047209.1"/>
</dbReference>
<protein>
    <submittedName>
        <fullName evidence="2">ABC-2 type transport system permease protein</fullName>
    </submittedName>
</protein>
<evidence type="ECO:0000313" key="3">
    <source>
        <dbReference type="Proteomes" id="UP001183619"/>
    </source>
</evidence>
<feature type="transmembrane region" description="Helical" evidence="1">
    <location>
        <begin position="51"/>
        <end position="72"/>
    </location>
</feature>
<sequence length="235" mass="25271">MMRFIRMSAFQLREFARTTYFLELVLSATIAAGIIQRLGHAGWGGDPWLGFVRTIAIGMWTLAATAAGILGFERFKGTLVFLAHGRIPAVAGLAPTVTACATFGLLAVPISVIVWWGVPELSLNFFLGCVLLWLALVSMSYLIAVTFLASPNALAYEGLLLVPLLALSGIFDVAHLSDYSRFFIPAAGAFRFLVHGELIDAAASIFLTCGYLLLSLIVARTTLKAARTSATIELV</sequence>